<evidence type="ECO:0000256" key="6">
    <source>
        <dbReference type="ARBA" id="ARBA00022723"/>
    </source>
</evidence>
<evidence type="ECO:0000256" key="9">
    <source>
        <dbReference type="ARBA" id="ARBA00022803"/>
    </source>
</evidence>
<evidence type="ECO:0000256" key="12">
    <source>
        <dbReference type="ARBA" id="ARBA00023242"/>
    </source>
</evidence>
<keyword evidence="7" id="KW-0677">Repeat</keyword>
<dbReference type="PANTHER" id="PTHR45668">
    <property type="entry name" value="SERINE/THREONINE-PROTEIN PHOSPHATASE 5-RELATED"/>
    <property type="match status" value="1"/>
</dbReference>
<reference evidence="17" key="1">
    <citation type="submission" date="2024-03" db="EMBL/GenBank/DDBJ databases">
        <title>WGS assembly of Saponaria officinalis var. Norfolk2.</title>
        <authorList>
            <person name="Jenkins J."/>
            <person name="Shu S."/>
            <person name="Grimwood J."/>
            <person name="Barry K."/>
            <person name="Goodstein D."/>
            <person name="Schmutz J."/>
            <person name="Leebens-Mack J."/>
            <person name="Osbourn A."/>
        </authorList>
    </citation>
    <scope>NUCLEOTIDE SEQUENCE [LARGE SCALE GENOMIC DNA]</scope>
    <source>
        <strain evidence="17">JIC</strain>
    </source>
</reference>
<dbReference type="Proteomes" id="UP001443914">
    <property type="component" value="Unassembled WGS sequence"/>
</dbReference>
<evidence type="ECO:0000256" key="8">
    <source>
        <dbReference type="ARBA" id="ARBA00022801"/>
    </source>
</evidence>
<comment type="catalytic activity">
    <reaction evidence="14">
        <text>O-phospho-L-threonyl-[protein] + H2O = L-threonyl-[protein] + phosphate</text>
        <dbReference type="Rhea" id="RHEA:47004"/>
        <dbReference type="Rhea" id="RHEA-COMP:11060"/>
        <dbReference type="Rhea" id="RHEA-COMP:11605"/>
        <dbReference type="ChEBI" id="CHEBI:15377"/>
        <dbReference type="ChEBI" id="CHEBI:30013"/>
        <dbReference type="ChEBI" id="CHEBI:43474"/>
        <dbReference type="ChEBI" id="CHEBI:61977"/>
        <dbReference type="EC" id="3.1.3.16"/>
    </reaction>
    <physiologicalReaction direction="left-to-right" evidence="14">
        <dbReference type="Rhea" id="RHEA:47005"/>
    </physiologicalReaction>
</comment>
<sequence length="348" mass="39307">MAIIDEQPTSPLIPILVEVDELDPQYSGPKFEEGKITLEFVNSMIQDFKDEKCVHEKFAYEILLQTKDLLFNLPSLVDINICDGNHITVCGDIHGQFYDLINIFEINGFPSEENPYLFNGDFVDRGSFSIEVILTLFAFKCLYPNSMYLTRGNHESKCMTKLYGFECEIESKLNSTFISLFAQVFCCLPLAHVINNKVFVTHGGLFSEDGVKLSDIRGLDRFREPPDEGVMCELLWSDPHPGLGRGPSPRGVGVAFGSDVTKRFLEDNGLELIVRSHEVKDEGYEIEHDGKLVTVFSAPNFCDQFGNKGAFIRFEAPEFRLDKIVPFSAVPHPETIPLQYGSLFLNMF</sequence>
<dbReference type="Pfam" id="PF00149">
    <property type="entry name" value="Metallophos"/>
    <property type="match status" value="1"/>
</dbReference>
<organism evidence="17 18">
    <name type="scientific">Saponaria officinalis</name>
    <name type="common">Common soapwort</name>
    <name type="synonym">Lychnis saponaria</name>
    <dbReference type="NCBI Taxonomy" id="3572"/>
    <lineage>
        <taxon>Eukaryota</taxon>
        <taxon>Viridiplantae</taxon>
        <taxon>Streptophyta</taxon>
        <taxon>Embryophyta</taxon>
        <taxon>Tracheophyta</taxon>
        <taxon>Spermatophyta</taxon>
        <taxon>Magnoliopsida</taxon>
        <taxon>eudicotyledons</taxon>
        <taxon>Gunneridae</taxon>
        <taxon>Pentapetalae</taxon>
        <taxon>Caryophyllales</taxon>
        <taxon>Caryophyllaceae</taxon>
        <taxon>Caryophylleae</taxon>
        <taxon>Saponaria</taxon>
    </lineage>
</organism>
<evidence type="ECO:0000256" key="11">
    <source>
        <dbReference type="ARBA" id="ARBA00023211"/>
    </source>
</evidence>
<evidence type="ECO:0000256" key="10">
    <source>
        <dbReference type="ARBA" id="ARBA00022912"/>
    </source>
</evidence>
<dbReference type="SMART" id="SM00156">
    <property type="entry name" value="PP2Ac"/>
    <property type="match status" value="1"/>
</dbReference>
<proteinExistence type="inferred from homology"/>
<keyword evidence="10" id="KW-0904">Protein phosphatase</keyword>
<dbReference type="EMBL" id="JBDFQZ010000014">
    <property type="protein sequence ID" value="KAK9663912.1"/>
    <property type="molecule type" value="Genomic_DNA"/>
</dbReference>
<evidence type="ECO:0000313" key="17">
    <source>
        <dbReference type="EMBL" id="KAK9663912.1"/>
    </source>
</evidence>
<dbReference type="EC" id="3.1.3.16" evidence="5"/>
<comment type="catalytic activity">
    <reaction evidence="13">
        <text>O-phospho-L-seryl-[protein] + H2O = L-seryl-[protein] + phosphate</text>
        <dbReference type="Rhea" id="RHEA:20629"/>
        <dbReference type="Rhea" id="RHEA-COMP:9863"/>
        <dbReference type="Rhea" id="RHEA-COMP:11604"/>
        <dbReference type="ChEBI" id="CHEBI:15377"/>
        <dbReference type="ChEBI" id="CHEBI:29999"/>
        <dbReference type="ChEBI" id="CHEBI:43474"/>
        <dbReference type="ChEBI" id="CHEBI:83421"/>
        <dbReference type="EC" id="3.1.3.16"/>
    </reaction>
    <physiologicalReaction direction="left-to-right" evidence="13">
        <dbReference type="Rhea" id="RHEA:20630"/>
    </physiologicalReaction>
</comment>
<evidence type="ECO:0000256" key="2">
    <source>
        <dbReference type="ARBA" id="ARBA00001946"/>
    </source>
</evidence>
<gene>
    <name evidence="17" type="ORF">RND81_14G005800</name>
</gene>
<feature type="non-terminal residue" evidence="17">
    <location>
        <position position="348"/>
    </location>
</feature>
<dbReference type="PANTHER" id="PTHR45668:SF5">
    <property type="entry name" value="SERINE_THREONINE-PROTEIN PHOSPHATASE 5"/>
    <property type="match status" value="1"/>
</dbReference>
<dbReference type="GO" id="GO:0004722">
    <property type="term" value="F:protein serine/threonine phosphatase activity"/>
    <property type="evidence" value="ECO:0007669"/>
    <property type="project" value="UniProtKB-EC"/>
</dbReference>
<evidence type="ECO:0000256" key="4">
    <source>
        <dbReference type="ARBA" id="ARBA00008786"/>
    </source>
</evidence>
<dbReference type="Pfam" id="PF08321">
    <property type="entry name" value="PPP5"/>
    <property type="match status" value="1"/>
</dbReference>
<keyword evidence="6" id="KW-0479">Metal-binding</keyword>
<keyword evidence="9" id="KW-0802">TPR repeat</keyword>
<dbReference type="InterPro" id="IPR004843">
    <property type="entry name" value="Calcineurin-like_PHP"/>
</dbReference>
<evidence type="ECO:0000256" key="5">
    <source>
        <dbReference type="ARBA" id="ARBA00013081"/>
    </source>
</evidence>
<evidence type="ECO:0000256" key="14">
    <source>
        <dbReference type="ARBA" id="ARBA00048832"/>
    </source>
</evidence>
<evidence type="ECO:0000256" key="1">
    <source>
        <dbReference type="ARBA" id="ARBA00001936"/>
    </source>
</evidence>
<evidence type="ECO:0000256" key="3">
    <source>
        <dbReference type="ARBA" id="ARBA00004123"/>
    </source>
</evidence>
<evidence type="ECO:0000256" key="15">
    <source>
        <dbReference type="ARBA" id="ARBA00073946"/>
    </source>
</evidence>
<comment type="caution">
    <text evidence="17">The sequence shown here is derived from an EMBL/GenBank/DDBJ whole genome shotgun (WGS) entry which is preliminary data.</text>
</comment>
<protein>
    <recommendedName>
        <fullName evidence="15">Serine/threonine-protein phosphatase T</fullName>
        <ecNumber evidence="5">3.1.3.16</ecNumber>
    </recommendedName>
</protein>
<name>A0AAW1GJG3_SAPOF</name>
<comment type="subcellular location">
    <subcellularLocation>
        <location evidence="3">Nucleus</location>
    </subcellularLocation>
</comment>
<comment type="similarity">
    <text evidence="4">Belongs to the PPP phosphatase family. PP-5 (PP-T) subfamily.</text>
</comment>
<comment type="cofactor">
    <cofactor evidence="2">
        <name>Mg(2+)</name>
        <dbReference type="ChEBI" id="CHEBI:18420"/>
    </cofactor>
</comment>
<dbReference type="SUPFAM" id="SSF56300">
    <property type="entry name" value="Metallo-dependent phosphatases"/>
    <property type="match status" value="1"/>
</dbReference>
<dbReference type="CDD" id="cd07417">
    <property type="entry name" value="MPP_PP5_C"/>
    <property type="match status" value="1"/>
</dbReference>
<dbReference type="Gene3D" id="3.60.21.10">
    <property type="match status" value="1"/>
</dbReference>
<evidence type="ECO:0000313" key="18">
    <source>
        <dbReference type="Proteomes" id="UP001443914"/>
    </source>
</evidence>
<dbReference type="InterPro" id="IPR013235">
    <property type="entry name" value="PPP_dom"/>
</dbReference>
<evidence type="ECO:0000256" key="13">
    <source>
        <dbReference type="ARBA" id="ARBA00047986"/>
    </source>
</evidence>
<accession>A0AAW1GJG3</accession>
<dbReference type="GO" id="GO:0005634">
    <property type="term" value="C:nucleus"/>
    <property type="evidence" value="ECO:0007669"/>
    <property type="project" value="UniProtKB-SubCell"/>
</dbReference>
<dbReference type="GO" id="GO:0046872">
    <property type="term" value="F:metal ion binding"/>
    <property type="evidence" value="ECO:0007669"/>
    <property type="project" value="UniProtKB-KW"/>
</dbReference>
<feature type="domain" description="Serine/threonine specific protein phosphatases" evidence="16">
    <location>
        <begin position="54"/>
        <end position="340"/>
    </location>
</feature>
<keyword evidence="11" id="KW-0464">Manganese</keyword>
<dbReference type="FunFam" id="3.60.21.10:FF:000036">
    <property type="entry name" value="Serine/threonine protein phosphatase 5"/>
    <property type="match status" value="1"/>
</dbReference>
<keyword evidence="12" id="KW-0539">Nucleus</keyword>
<dbReference type="InterPro" id="IPR029052">
    <property type="entry name" value="Metallo-depent_PP-like"/>
</dbReference>
<dbReference type="InterPro" id="IPR006186">
    <property type="entry name" value="Ser/Thr-sp_prot-phosphatase"/>
</dbReference>
<comment type="cofactor">
    <cofactor evidence="1">
        <name>Mn(2+)</name>
        <dbReference type="ChEBI" id="CHEBI:29035"/>
    </cofactor>
</comment>
<dbReference type="InterPro" id="IPR041753">
    <property type="entry name" value="PP5_C"/>
</dbReference>
<keyword evidence="18" id="KW-1185">Reference proteome</keyword>
<dbReference type="GO" id="GO:0005737">
    <property type="term" value="C:cytoplasm"/>
    <property type="evidence" value="ECO:0007669"/>
    <property type="project" value="UniProtKB-ARBA"/>
</dbReference>
<keyword evidence="8" id="KW-0378">Hydrolase</keyword>
<evidence type="ECO:0000256" key="7">
    <source>
        <dbReference type="ARBA" id="ARBA00022737"/>
    </source>
</evidence>
<dbReference type="InterPro" id="IPR051134">
    <property type="entry name" value="PPP_phosphatase"/>
</dbReference>
<evidence type="ECO:0000259" key="16">
    <source>
        <dbReference type="SMART" id="SM00156"/>
    </source>
</evidence>
<dbReference type="AlphaFoldDB" id="A0AAW1GJG3"/>
<dbReference type="PRINTS" id="PR00114">
    <property type="entry name" value="STPHPHTASE"/>
</dbReference>